<protein>
    <recommendedName>
        <fullName evidence="6">DUF4974 domain-containing protein</fullName>
    </recommendedName>
</protein>
<name>A0A401U7S8_9BACT</name>
<keyword evidence="1" id="KW-1133">Transmembrane helix</keyword>
<dbReference type="Pfam" id="PF16344">
    <property type="entry name" value="FecR_C"/>
    <property type="match status" value="1"/>
</dbReference>
<feature type="transmembrane region" description="Helical" evidence="1">
    <location>
        <begin position="86"/>
        <end position="105"/>
    </location>
</feature>
<evidence type="ECO:0000256" key="1">
    <source>
        <dbReference type="SAM" id="Phobius"/>
    </source>
</evidence>
<dbReference type="InterPro" id="IPR032508">
    <property type="entry name" value="FecR_C"/>
</dbReference>
<comment type="caution">
    <text evidence="4">The sequence shown here is derived from an EMBL/GenBank/DDBJ whole genome shotgun (WGS) entry which is preliminary data.</text>
</comment>
<evidence type="ECO:0000259" key="2">
    <source>
        <dbReference type="Pfam" id="PF04773"/>
    </source>
</evidence>
<dbReference type="InterPro" id="IPR006860">
    <property type="entry name" value="FecR"/>
</dbReference>
<dbReference type="Pfam" id="PF04773">
    <property type="entry name" value="FecR"/>
    <property type="match status" value="1"/>
</dbReference>
<evidence type="ECO:0000313" key="5">
    <source>
        <dbReference type="Proteomes" id="UP000288227"/>
    </source>
</evidence>
<organism evidence="4 5">
    <name type="scientific">Chryseotalea sanaruensis</name>
    <dbReference type="NCBI Taxonomy" id="2482724"/>
    <lineage>
        <taxon>Bacteria</taxon>
        <taxon>Pseudomonadati</taxon>
        <taxon>Bacteroidota</taxon>
        <taxon>Cytophagia</taxon>
        <taxon>Cytophagales</taxon>
        <taxon>Chryseotaleaceae</taxon>
        <taxon>Chryseotalea</taxon>
    </lineage>
</organism>
<feature type="domain" description="FecR protein" evidence="2">
    <location>
        <begin position="118"/>
        <end position="209"/>
    </location>
</feature>
<evidence type="ECO:0000259" key="3">
    <source>
        <dbReference type="Pfam" id="PF16344"/>
    </source>
</evidence>
<dbReference type="OrthoDB" id="1099916at2"/>
<dbReference type="PIRSF" id="PIRSF018266">
    <property type="entry name" value="FecR"/>
    <property type="match status" value="1"/>
</dbReference>
<gene>
    <name evidence="4" type="ORF">SanaruYs_11610</name>
</gene>
<keyword evidence="1" id="KW-0472">Membrane</keyword>
<dbReference type="Gene3D" id="2.60.120.1440">
    <property type="match status" value="1"/>
</dbReference>
<dbReference type="Proteomes" id="UP000288227">
    <property type="component" value="Unassembled WGS sequence"/>
</dbReference>
<dbReference type="InterPro" id="IPR012373">
    <property type="entry name" value="Ferrdict_sens_TM"/>
</dbReference>
<keyword evidence="5" id="KW-1185">Reference proteome</keyword>
<dbReference type="AlphaFoldDB" id="A0A401U7S8"/>
<proteinExistence type="predicted"/>
<accession>A0A401U7S8</accession>
<feature type="domain" description="Protein FecR C-terminal" evidence="3">
    <location>
        <begin position="251"/>
        <end position="318"/>
    </location>
</feature>
<dbReference type="GO" id="GO:0016989">
    <property type="term" value="F:sigma factor antagonist activity"/>
    <property type="evidence" value="ECO:0007669"/>
    <property type="project" value="TreeGrafter"/>
</dbReference>
<dbReference type="Gene3D" id="3.55.50.30">
    <property type="match status" value="1"/>
</dbReference>
<keyword evidence="1" id="KW-0812">Transmembrane</keyword>
<dbReference type="RefSeq" id="WP_127121594.1">
    <property type="nucleotide sequence ID" value="NZ_BHXQ01000002.1"/>
</dbReference>
<dbReference type="EMBL" id="BHXQ01000002">
    <property type="protein sequence ID" value="GCC50942.1"/>
    <property type="molecule type" value="Genomic_DNA"/>
</dbReference>
<evidence type="ECO:0008006" key="6">
    <source>
        <dbReference type="Google" id="ProtNLM"/>
    </source>
</evidence>
<dbReference type="PANTHER" id="PTHR30273">
    <property type="entry name" value="PERIPLASMIC SIGNAL SENSOR AND SIGMA FACTOR ACTIVATOR FECR-RELATED"/>
    <property type="match status" value="1"/>
</dbReference>
<sequence length="324" mass="36460">MEENIPKELIVRYLSNEANSDEQIQLFDWISLNVENQKRFNEFCEVWNKNYTHPEEFKEQQALYSLNNKIDSLAPIAKKKTNWLKVAALIGILALTATTLFVYSIKSVSSEITYVVKTNPPGQKSQLQLSDGSIVYLNAGSSIELPEQFNDKIREVHLLKGEAFFEVQRDSLRPFIISTGAVQTKVLGTSFNIKYDELTTEVAVRSGLVSVSNNQSAELLTVNEKLTITGNQIIREQANLESILAWRNNTLILDNLNLADAAAKIEMWYGVEISFANSAILDCKIAGKYKNQTLENVLKAIAYATEIEFEIKNKEVKISGKGCH</sequence>
<evidence type="ECO:0000313" key="4">
    <source>
        <dbReference type="EMBL" id="GCC50942.1"/>
    </source>
</evidence>
<reference evidence="4 5" key="1">
    <citation type="submission" date="2018-11" db="EMBL/GenBank/DDBJ databases">
        <title>Chryseotalea sanarue gen. nov., sp., nov., a member of the family Cytophagaceae, isolated from a brackish lake in Hamamatsu Japan.</title>
        <authorList>
            <person name="Maejima Y."/>
            <person name="Iino T."/>
            <person name="Muraguchi Y."/>
            <person name="Fukuda K."/>
            <person name="Ohkuma M."/>
            <person name="Moriuchi R."/>
            <person name="Dohra H."/>
            <person name="Kimbara K."/>
            <person name="Shintani M."/>
        </authorList>
    </citation>
    <scope>NUCLEOTIDE SEQUENCE [LARGE SCALE GENOMIC DNA]</scope>
    <source>
        <strain evidence="4 5">Ys</strain>
    </source>
</reference>
<dbReference type="PANTHER" id="PTHR30273:SF2">
    <property type="entry name" value="PROTEIN FECR"/>
    <property type="match status" value="1"/>
</dbReference>